<evidence type="ECO:0000256" key="2">
    <source>
        <dbReference type="SAM" id="Phobius"/>
    </source>
</evidence>
<feature type="compositionally biased region" description="Basic and acidic residues" evidence="1">
    <location>
        <begin position="1"/>
        <end position="24"/>
    </location>
</feature>
<dbReference type="EMBL" id="AGZN01000018">
    <property type="protein sequence ID" value="EKN27788.1"/>
    <property type="molecule type" value="Genomic_DNA"/>
</dbReference>
<keyword evidence="2" id="KW-0812">Transmembrane</keyword>
<gene>
    <name evidence="3" type="ORF">HMPREF1059_01889</name>
</gene>
<name>A0AAD2TPZ9_PARDI</name>
<keyword evidence="2" id="KW-1133">Transmembrane helix</keyword>
<dbReference type="AlphaFoldDB" id="A0AAD2TPZ9"/>
<proteinExistence type="predicted"/>
<evidence type="ECO:0000313" key="3">
    <source>
        <dbReference type="EMBL" id="EKN27788.1"/>
    </source>
</evidence>
<dbReference type="Proteomes" id="UP000006262">
    <property type="component" value="Unassembled WGS sequence"/>
</dbReference>
<feature type="transmembrane region" description="Helical" evidence="2">
    <location>
        <begin position="190"/>
        <end position="210"/>
    </location>
</feature>
<dbReference type="RefSeq" id="WP_005865102.1">
    <property type="nucleotide sequence ID" value="NZ_JH976487.1"/>
</dbReference>
<accession>A0AAD2TPZ9</accession>
<evidence type="ECO:0000256" key="1">
    <source>
        <dbReference type="SAM" id="MobiDB-lite"/>
    </source>
</evidence>
<reference evidence="3 4" key="1">
    <citation type="submission" date="2012-02" db="EMBL/GenBank/DDBJ databases">
        <title>The Genome Sequence of Parabacteroides distasonis CL09T03C24.</title>
        <authorList>
            <consortium name="The Broad Institute Genome Sequencing Platform"/>
            <person name="Earl A."/>
            <person name="Ward D."/>
            <person name="Feldgarden M."/>
            <person name="Gevers D."/>
            <person name="Zitomersky N.L."/>
            <person name="Coyne M.J."/>
            <person name="Comstock L.E."/>
            <person name="Young S.K."/>
            <person name="Zeng Q."/>
            <person name="Gargeya S."/>
            <person name="Fitzgerald M."/>
            <person name="Haas B."/>
            <person name="Abouelleil A."/>
            <person name="Alvarado L."/>
            <person name="Arachchi H.M."/>
            <person name="Berlin A."/>
            <person name="Chapman S.B."/>
            <person name="Gearin G."/>
            <person name="Goldberg J."/>
            <person name="Griggs A."/>
            <person name="Gujja S."/>
            <person name="Hansen M."/>
            <person name="Heiman D."/>
            <person name="Howarth C."/>
            <person name="Larimer J."/>
            <person name="Lui A."/>
            <person name="MacDonald P.J.P."/>
            <person name="McCowen C."/>
            <person name="Montmayeur A."/>
            <person name="Murphy C."/>
            <person name="Neiman D."/>
            <person name="Pearson M."/>
            <person name="Priest M."/>
            <person name="Roberts A."/>
            <person name="Saif S."/>
            <person name="Shea T."/>
            <person name="Sisk P."/>
            <person name="Stolte C."/>
            <person name="Sykes S."/>
            <person name="Wortman J."/>
            <person name="Nusbaum C."/>
            <person name="Birren B."/>
        </authorList>
    </citation>
    <scope>NUCLEOTIDE SEQUENCE [LARGE SCALE GENOMIC DNA]</scope>
    <source>
        <strain evidence="3 4">CL09T03C24</strain>
    </source>
</reference>
<keyword evidence="2" id="KW-0472">Membrane</keyword>
<organism evidence="3 4">
    <name type="scientific">Parabacteroides distasonis CL09T03C24</name>
    <dbReference type="NCBI Taxonomy" id="999417"/>
    <lineage>
        <taxon>Bacteria</taxon>
        <taxon>Pseudomonadati</taxon>
        <taxon>Bacteroidota</taxon>
        <taxon>Bacteroidia</taxon>
        <taxon>Bacteroidales</taxon>
        <taxon>Tannerellaceae</taxon>
        <taxon>Parabacteroides</taxon>
    </lineage>
</organism>
<sequence>MEHGEENINWEEISKVMREGKKSSEAGSGADSSKIQHSKIYDSLYEELLDKCNPKNFMEPYDKKKVDAANLIYKALLESKPSYGCYSNQEIRNIKDQAVRELGISISNSLYRKLINYCDPKRFMEPYDFEAVQVANEFYSLVEKSKDDIVELEELQHKILRNEVIKSYREKEHDNVKKNVEVPSNDDNDIYAWVFLGVVIIHILLAYYLIR</sequence>
<protein>
    <submittedName>
        <fullName evidence="3">Uncharacterized protein</fullName>
    </submittedName>
</protein>
<comment type="caution">
    <text evidence="3">The sequence shown here is derived from an EMBL/GenBank/DDBJ whole genome shotgun (WGS) entry which is preliminary data.</text>
</comment>
<feature type="region of interest" description="Disordered" evidence="1">
    <location>
        <begin position="1"/>
        <end position="34"/>
    </location>
</feature>
<evidence type="ECO:0000313" key="4">
    <source>
        <dbReference type="Proteomes" id="UP000006262"/>
    </source>
</evidence>